<name>A0AAJ2X2E9_XANCA</name>
<proteinExistence type="predicted"/>
<evidence type="ECO:0000259" key="1">
    <source>
        <dbReference type="Pfam" id="PF13175"/>
    </source>
</evidence>
<evidence type="ECO:0000313" key="2">
    <source>
        <dbReference type="EMBL" id="MEC3887624.1"/>
    </source>
</evidence>
<organism evidence="2 3">
    <name type="scientific">Xanthomonas campestris pv. papavericola</name>
    <dbReference type="NCBI Taxonomy" id="487881"/>
    <lineage>
        <taxon>Bacteria</taxon>
        <taxon>Pseudomonadati</taxon>
        <taxon>Pseudomonadota</taxon>
        <taxon>Gammaproteobacteria</taxon>
        <taxon>Lysobacterales</taxon>
        <taxon>Lysobacteraceae</taxon>
        <taxon>Xanthomonas</taxon>
    </lineage>
</organism>
<evidence type="ECO:0000313" key="3">
    <source>
        <dbReference type="Proteomes" id="UP001297361"/>
    </source>
</evidence>
<sequence>MAVDEVDSRGENTAMFLESLSELEMQRLRLWMKDSLGFWVVVEPGVGHIQVKIADEKHPPRNIADLGFGYSQILPIVLQLWKNRSVSGASSPQKRVLLAMEQPELHLHPDYQAKIADLMVSCTSTQSSSLRVILETHSDHLINRFGSLINEGTLSADDIQILVVNEDDEKNSEVNVVEFSDDGTLGDNWPLGFFTPEDA</sequence>
<reference evidence="2" key="1">
    <citation type="submission" date="2021-10" db="EMBL/GenBank/DDBJ databases">
        <authorList>
            <person name="Hussein R."/>
            <person name="Harrison J."/>
            <person name="Studholme D.J."/>
            <person name="Vicente J."/>
            <person name="Grant M."/>
        </authorList>
    </citation>
    <scope>NUCLEOTIDE SEQUENCE</scope>
    <source>
        <strain evidence="2">NCPPB 2970</strain>
    </source>
</reference>
<dbReference type="AlphaFoldDB" id="A0AAJ2X2E9"/>
<dbReference type="Pfam" id="PF13175">
    <property type="entry name" value="AAA_15"/>
    <property type="match status" value="1"/>
</dbReference>
<accession>A0AAJ2X2E9</accession>
<dbReference type="PANTHER" id="PTHR43581:SF2">
    <property type="entry name" value="EXCINUCLEASE ATPASE SUBUNIT"/>
    <property type="match status" value="1"/>
</dbReference>
<dbReference type="PANTHER" id="PTHR43581">
    <property type="entry name" value="ATP/GTP PHOSPHATASE"/>
    <property type="match status" value="1"/>
</dbReference>
<dbReference type="Proteomes" id="UP001297361">
    <property type="component" value="Unassembled WGS sequence"/>
</dbReference>
<reference evidence="2" key="2">
    <citation type="submission" date="2024-01" db="EMBL/GenBank/DDBJ databases">
        <title>Long-read genome sequencing of X. campestris pv. papavericola.</title>
        <authorList>
            <person name="Hussain R.M.F."/>
            <person name="Greer S."/>
            <person name="Harrison J."/>
            <person name="Grant M."/>
            <person name="Vicente J."/>
            <person name="Studholme D.J."/>
        </authorList>
    </citation>
    <scope>NUCLEOTIDE SEQUENCE</scope>
    <source>
        <strain evidence="2">NCPPB 2970</strain>
    </source>
</reference>
<protein>
    <submittedName>
        <fullName evidence="2">AAA family ATPase</fullName>
    </submittedName>
</protein>
<dbReference type="Gene3D" id="3.40.50.300">
    <property type="entry name" value="P-loop containing nucleotide triphosphate hydrolases"/>
    <property type="match status" value="1"/>
</dbReference>
<dbReference type="InterPro" id="IPR051396">
    <property type="entry name" value="Bact_Antivir_Def_Nuclease"/>
</dbReference>
<dbReference type="EMBL" id="JAJFNJ020000003">
    <property type="protein sequence ID" value="MEC3887624.1"/>
    <property type="molecule type" value="Genomic_DNA"/>
</dbReference>
<comment type="caution">
    <text evidence="2">The sequence shown here is derived from an EMBL/GenBank/DDBJ whole genome shotgun (WGS) entry which is preliminary data.</text>
</comment>
<gene>
    <name evidence="2" type="ORF">LLE72_007640</name>
</gene>
<feature type="domain" description="Endonuclease GajA/Old nuclease/RecF-like AAA" evidence="1">
    <location>
        <begin position="62"/>
        <end position="142"/>
    </location>
</feature>
<dbReference type="InterPro" id="IPR027417">
    <property type="entry name" value="P-loop_NTPase"/>
</dbReference>
<dbReference type="InterPro" id="IPR041685">
    <property type="entry name" value="AAA_GajA/Old/RecF-like"/>
</dbReference>